<evidence type="ECO:0000313" key="2">
    <source>
        <dbReference type="Proteomes" id="UP001634393"/>
    </source>
</evidence>
<dbReference type="EMBL" id="JBJXBP010000001">
    <property type="protein sequence ID" value="KAL3850916.1"/>
    <property type="molecule type" value="Genomic_DNA"/>
</dbReference>
<dbReference type="PANTHER" id="PTHR31903:SF6">
    <property type="entry name" value="F12F1.11-RELATED"/>
    <property type="match status" value="1"/>
</dbReference>
<dbReference type="AlphaFoldDB" id="A0ABD3UPM8"/>
<name>A0ABD3UPM8_9LAMI</name>
<protein>
    <submittedName>
        <fullName evidence="1">Uncharacterized protein</fullName>
    </submittedName>
</protein>
<keyword evidence="2" id="KW-1185">Reference proteome</keyword>
<dbReference type="PANTHER" id="PTHR31903">
    <property type="entry name" value="F12F1.11-RELATED"/>
    <property type="match status" value="1"/>
</dbReference>
<comment type="caution">
    <text evidence="1">The sequence shown here is derived from an EMBL/GenBank/DDBJ whole genome shotgun (WGS) entry which is preliminary data.</text>
</comment>
<proteinExistence type="predicted"/>
<sequence length="186" mass="21083">MKKLYNRKGKVHPTPPVVADHLLSFLPAAILTLTVALSPEDKEVLAYLKSCSSSANFSKKSSGADHPQCFNCNCFGCYIRYWVKWDSSVNRHLIHEILDAFEDSCLLKESKKVKSKRERRKGKSVKEDKILELDESKNFGVSLTNEDLSFSVEEENIVDEDEREKGSVSSFVSFLGERIWSVWGSS</sequence>
<gene>
    <name evidence="1" type="ORF">ACJIZ3_012798</name>
</gene>
<evidence type="ECO:0000313" key="1">
    <source>
        <dbReference type="EMBL" id="KAL3850916.1"/>
    </source>
</evidence>
<accession>A0ABD3UPM8</accession>
<organism evidence="1 2">
    <name type="scientific">Penstemon smallii</name>
    <dbReference type="NCBI Taxonomy" id="265156"/>
    <lineage>
        <taxon>Eukaryota</taxon>
        <taxon>Viridiplantae</taxon>
        <taxon>Streptophyta</taxon>
        <taxon>Embryophyta</taxon>
        <taxon>Tracheophyta</taxon>
        <taxon>Spermatophyta</taxon>
        <taxon>Magnoliopsida</taxon>
        <taxon>eudicotyledons</taxon>
        <taxon>Gunneridae</taxon>
        <taxon>Pentapetalae</taxon>
        <taxon>asterids</taxon>
        <taxon>lamiids</taxon>
        <taxon>Lamiales</taxon>
        <taxon>Plantaginaceae</taxon>
        <taxon>Cheloneae</taxon>
        <taxon>Penstemon</taxon>
    </lineage>
</organism>
<dbReference type="Proteomes" id="UP001634393">
    <property type="component" value="Unassembled WGS sequence"/>
</dbReference>
<reference evidence="1 2" key="1">
    <citation type="submission" date="2024-12" db="EMBL/GenBank/DDBJ databases">
        <title>The unique morphological basis and parallel evolutionary history of personate flowers in Penstemon.</title>
        <authorList>
            <person name="Depatie T.H."/>
            <person name="Wessinger C.A."/>
        </authorList>
    </citation>
    <scope>NUCLEOTIDE SEQUENCE [LARGE SCALE GENOMIC DNA]</scope>
    <source>
        <strain evidence="1">WTNN_2</strain>
        <tissue evidence="1">Leaf</tissue>
    </source>
</reference>